<feature type="transmembrane region" description="Helical" evidence="2">
    <location>
        <begin position="58"/>
        <end position="80"/>
    </location>
</feature>
<feature type="transmembrane region" description="Helical" evidence="2">
    <location>
        <begin position="281"/>
        <end position="304"/>
    </location>
</feature>
<gene>
    <name evidence="3" type="ORF">A6X21_10025</name>
</gene>
<protein>
    <recommendedName>
        <fullName evidence="5">Glycosyltransferase RgtA/B/C/D-like domain-containing protein</fullName>
    </recommendedName>
</protein>
<evidence type="ECO:0000313" key="3">
    <source>
        <dbReference type="EMBL" id="ODA29137.1"/>
    </source>
</evidence>
<keyword evidence="4" id="KW-1185">Reference proteome</keyword>
<proteinExistence type="predicted"/>
<feature type="transmembrane region" description="Helical" evidence="2">
    <location>
        <begin position="378"/>
        <end position="401"/>
    </location>
</feature>
<evidence type="ECO:0000313" key="4">
    <source>
        <dbReference type="Proteomes" id="UP000094828"/>
    </source>
</evidence>
<evidence type="ECO:0000256" key="1">
    <source>
        <dbReference type="SAM" id="MobiDB-lite"/>
    </source>
</evidence>
<comment type="caution">
    <text evidence="3">The sequence shown here is derived from an EMBL/GenBank/DDBJ whole genome shotgun (WGS) entry which is preliminary data.</text>
</comment>
<feature type="transmembrane region" description="Helical" evidence="2">
    <location>
        <begin position="216"/>
        <end position="234"/>
    </location>
</feature>
<name>A0A1C3E7A4_9PLAN</name>
<keyword evidence="2" id="KW-0812">Transmembrane</keyword>
<dbReference type="STRING" id="1841610.A6X21_10025"/>
<feature type="transmembrane region" description="Helical" evidence="2">
    <location>
        <begin position="492"/>
        <end position="512"/>
    </location>
</feature>
<feature type="transmembrane region" description="Helical" evidence="2">
    <location>
        <begin position="342"/>
        <end position="366"/>
    </location>
</feature>
<feature type="transmembrane region" description="Helical" evidence="2">
    <location>
        <begin position="170"/>
        <end position="195"/>
    </location>
</feature>
<keyword evidence="2" id="KW-0472">Membrane</keyword>
<keyword evidence="2" id="KW-1133">Transmembrane helix</keyword>
<feature type="transmembrane region" description="Helical" evidence="2">
    <location>
        <begin position="422"/>
        <end position="447"/>
    </location>
</feature>
<reference evidence="3 4" key="1">
    <citation type="submission" date="2016-05" db="EMBL/GenBank/DDBJ databases">
        <title>Genomic and physiological characterization of Planctopirus sp. isolated from fresh water lake.</title>
        <authorList>
            <person name="Subhash Y."/>
            <person name="Ramana C."/>
        </authorList>
    </citation>
    <scope>NUCLEOTIDE SEQUENCE [LARGE SCALE GENOMIC DNA]</scope>
    <source>
        <strain evidence="3 4">JC280</strain>
    </source>
</reference>
<feature type="compositionally biased region" description="Polar residues" evidence="1">
    <location>
        <begin position="31"/>
        <end position="43"/>
    </location>
</feature>
<organism evidence="3 4">
    <name type="scientific">Planctopirus hydrillae</name>
    <dbReference type="NCBI Taxonomy" id="1841610"/>
    <lineage>
        <taxon>Bacteria</taxon>
        <taxon>Pseudomonadati</taxon>
        <taxon>Planctomycetota</taxon>
        <taxon>Planctomycetia</taxon>
        <taxon>Planctomycetales</taxon>
        <taxon>Planctomycetaceae</taxon>
        <taxon>Planctopirus</taxon>
    </lineage>
</organism>
<feature type="transmembrane region" description="Helical" evidence="2">
    <location>
        <begin position="132"/>
        <end position="150"/>
    </location>
</feature>
<feature type="compositionally biased region" description="Low complexity" evidence="1">
    <location>
        <begin position="21"/>
        <end position="30"/>
    </location>
</feature>
<dbReference type="EMBL" id="LYDR01000144">
    <property type="protein sequence ID" value="ODA29137.1"/>
    <property type="molecule type" value="Genomic_DNA"/>
</dbReference>
<evidence type="ECO:0008006" key="5">
    <source>
        <dbReference type="Google" id="ProtNLM"/>
    </source>
</evidence>
<feature type="region of interest" description="Disordered" evidence="1">
    <location>
        <begin position="19"/>
        <end position="43"/>
    </location>
</feature>
<accession>A0A1C3E7A4</accession>
<dbReference type="RefSeq" id="WP_068850458.1">
    <property type="nucleotide sequence ID" value="NZ_LYDR01000144.1"/>
</dbReference>
<dbReference type="OrthoDB" id="207861at2"/>
<feature type="transmembrane region" description="Helical" evidence="2">
    <location>
        <begin position="100"/>
        <end position="120"/>
    </location>
</feature>
<dbReference type="AlphaFoldDB" id="A0A1C3E7A4"/>
<dbReference type="Proteomes" id="UP000094828">
    <property type="component" value="Unassembled WGS sequence"/>
</dbReference>
<feature type="transmembrane region" description="Helical" evidence="2">
    <location>
        <begin position="459"/>
        <end position="480"/>
    </location>
</feature>
<sequence>MMQPAGSLATALSIDSSNEISSQQGGASSSHQEVSSNTAGVVNSQNHGEQTRIDWSKFCYLMLPFWLLQLVLVCFSNGAYHDDDVSHYIISRRAWTQPVLFLNVWGRPGFTIPYALTAIIGSPLTGWLACRLLSVAICTLTAILTTKVAARLNFRSPEWCGPLFMLIPLNFQLSITTLTETICGLYFILATWLFIEKRWYLAAIVLGLTMLTRHEAIVTVAAGSIVLFSLRQFGPALVVWLPELLWNAACYRFQSYDIPINRYLSGNSNHSYGSGGLVHGFWMWAEAAGTAAIVLIIFGGVLLLTRSLFETSCRSHGDQLPDAPRSRSLIGKFWQAICEQNTILLGLWLVVAGAWGTVLLNTALYSLNFFASGGYGRFLVPAAPWMVLCIHAALAELLKLMKLETGVETSRSLGFFRKVNHALSLVVSPLGMAVVMWLAVISSIILMSLQTDRWFLNYLTSYILSPTVTIVAACLFVMMFCVRNKNSQLSGLLLKSACLVGGVAWGMAFVGASQPLRLTPTQALYADAVQWIEQKESGDNVYVTANSPLGEVFAAEAGFHDISIYTLPWLNEPFYLLVDTQCMMEKERKDLLQRYKAHKVHEVVTSERISQTTGESSHAVEIYYAGLQGSQVASYAAP</sequence>
<evidence type="ECO:0000256" key="2">
    <source>
        <dbReference type="SAM" id="Phobius"/>
    </source>
</evidence>